<evidence type="ECO:0000313" key="6">
    <source>
        <dbReference type="Proteomes" id="UP000184301"/>
    </source>
</evidence>
<dbReference type="InterPro" id="IPR002104">
    <property type="entry name" value="Integrase_catalytic"/>
</dbReference>
<dbReference type="PROSITE" id="PS51898">
    <property type="entry name" value="TYR_RECOMBINASE"/>
    <property type="match status" value="1"/>
</dbReference>
<reference evidence="5 6" key="1">
    <citation type="submission" date="2016-11" db="EMBL/GenBank/DDBJ databases">
        <authorList>
            <person name="Jaros S."/>
            <person name="Januszkiewicz K."/>
            <person name="Wedrychowicz H."/>
        </authorList>
    </citation>
    <scope>NUCLEOTIDE SEQUENCE [LARGE SCALE GENOMIC DNA]</scope>
    <source>
        <strain evidence="5 6">DSM 15480</strain>
    </source>
</reference>
<dbReference type="Gene3D" id="1.10.443.10">
    <property type="entry name" value="Intergrase catalytic core"/>
    <property type="match status" value="1"/>
</dbReference>
<dbReference type="AlphaFoldDB" id="A0A1M6I9X7"/>
<evidence type="ECO:0000313" key="5">
    <source>
        <dbReference type="EMBL" id="SHJ31232.1"/>
    </source>
</evidence>
<dbReference type="Proteomes" id="UP000184301">
    <property type="component" value="Unassembled WGS sequence"/>
</dbReference>
<evidence type="ECO:0000256" key="2">
    <source>
        <dbReference type="ARBA" id="ARBA00023125"/>
    </source>
</evidence>
<sequence length="586" mass="69402">MPAYRLQPKERKEALLQDQKELRKQLGREIDSCMEIKSTHRNKAKKILADMEVWHIADIDYEVRSAYEDYLTRETSMQAVTVRAYVRGLDQMKRHALREQMQTLKGKRDALENLDKQILFLPYHPEQEIASQFERFVYPESLVWDFRQDASGILKIQIFDVLHALLRSGMNTSIRNGKLEALKTLYAFCIREQVRDLEGLEQKHIARFQAGIAQKQKQATAMQVLDQSRKILFMGSKEINWNANVWYLERFHFEKTRTNPTNPVRTFSFLEVAHRQNKRYLQQYMKYCLGVTHLAVSVIQIELILVRNFIVWLEQKEVHNVCCVAEATIERYFKKQEQLDIKEAAFNRKVTSILHFFDYLKVRGFITKIPLCAQYYRKKEILKHHDRCVGVDVYTELLGKLQFFPENLRLMFLHLWGIGLRASEVCSLKGNAYSIQGRDAWIQVYQIKMQNYKRIPIPWALYRLMKVYLEKYQIGPEAYVFQNRKGGAYCYTTFRKNMLKCCEERQIADGGYLFKSHDYRHTVATMYYDNDASIQSVRDYLGHDHEEMTRQYVDYMPKKIAKASEEYFSKKNNSLAVGIKRCKRGT</sequence>
<keyword evidence="2" id="KW-0238">DNA-binding</keyword>
<dbReference type="InterPro" id="IPR050090">
    <property type="entry name" value="Tyrosine_recombinase_XerCD"/>
</dbReference>
<dbReference type="RefSeq" id="WP_073104070.1">
    <property type="nucleotide sequence ID" value="NZ_FQZY01000006.1"/>
</dbReference>
<dbReference type="Pfam" id="PF00589">
    <property type="entry name" value="Phage_integrase"/>
    <property type="match status" value="1"/>
</dbReference>
<evidence type="ECO:0000256" key="1">
    <source>
        <dbReference type="ARBA" id="ARBA00008857"/>
    </source>
</evidence>
<accession>A0A1M6I9X7</accession>
<dbReference type="SUPFAM" id="SSF56349">
    <property type="entry name" value="DNA breaking-rejoining enzymes"/>
    <property type="match status" value="1"/>
</dbReference>
<gene>
    <name evidence="5" type="ORF">SAMN02745243_00289</name>
</gene>
<dbReference type="STRING" id="1121950.SAMN02745243_00289"/>
<dbReference type="Gene3D" id="1.10.150.130">
    <property type="match status" value="1"/>
</dbReference>
<dbReference type="GO" id="GO:0003677">
    <property type="term" value="F:DNA binding"/>
    <property type="evidence" value="ECO:0007669"/>
    <property type="project" value="UniProtKB-KW"/>
</dbReference>
<keyword evidence="6" id="KW-1185">Reference proteome</keyword>
<dbReference type="CDD" id="cd00397">
    <property type="entry name" value="DNA_BRE_C"/>
    <property type="match status" value="1"/>
</dbReference>
<dbReference type="InterPro" id="IPR013762">
    <property type="entry name" value="Integrase-like_cat_sf"/>
</dbReference>
<comment type="similarity">
    <text evidence="1">Belongs to the 'phage' integrase family.</text>
</comment>
<dbReference type="PANTHER" id="PTHR30349:SF41">
    <property type="entry name" value="INTEGRASE_RECOMBINASE PROTEIN MJ0367-RELATED"/>
    <property type="match status" value="1"/>
</dbReference>
<dbReference type="InterPro" id="IPR010998">
    <property type="entry name" value="Integrase_recombinase_N"/>
</dbReference>
<dbReference type="EMBL" id="FQZY01000006">
    <property type="protein sequence ID" value="SHJ31232.1"/>
    <property type="molecule type" value="Genomic_DNA"/>
</dbReference>
<keyword evidence="3" id="KW-0233">DNA recombination</keyword>
<protein>
    <submittedName>
        <fullName evidence="5">Site-specific recombinase XerD</fullName>
    </submittedName>
</protein>
<proteinExistence type="inferred from homology"/>
<dbReference type="InterPro" id="IPR011010">
    <property type="entry name" value="DNA_brk_join_enz"/>
</dbReference>
<name>A0A1M6I9X7_9FIRM</name>
<dbReference type="PANTHER" id="PTHR30349">
    <property type="entry name" value="PHAGE INTEGRASE-RELATED"/>
    <property type="match status" value="1"/>
</dbReference>
<evidence type="ECO:0000259" key="4">
    <source>
        <dbReference type="PROSITE" id="PS51898"/>
    </source>
</evidence>
<evidence type="ECO:0000256" key="3">
    <source>
        <dbReference type="ARBA" id="ARBA00023172"/>
    </source>
</evidence>
<dbReference type="GO" id="GO:0015074">
    <property type="term" value="P:DNA integration"/>
    <property type="evidence" value="ECO:0007669"/>
    <property type="project" value="InterPro"/>
</dbReference>
<dbReference type="GO" id="GO:0006310">
    <property type="term" value="P:DNA recombination"/>
    <property type="evidence" value="ECO:0007669"/>
    <property type="project" value="UniProtKB-KW"/>
</dbReference>
<feature type="domain" description="Tyr recombinase" evidence="4">
    <location>
        <begin position="384"/>
        <end position="565"/>
    </location>
</feature>
<organism evidence="5 6">
    <name type="scientific">Hespellia stercorisuis DSM 15480</name>
    <dbReference type="NCBI Taxonomy" id="1121950"/>
    <lineage>
        <taxon>Bacteria</taxon>
        <taxon>Bacillati</taxon>
        <taxon>Bacillota</taxon>
        <taxon>Clostridia</taxon>
        <taxon>Lachnospirales</taxon>
        <taxon>Lachnospiraceae</taxon>
        <taxon>Hespellia</taxon>
    </lineage>
</organism>
<dbReference type="OrthoDB" id="1863109at2"/>